<dbReference type="Pfam" id="PF00067">
    <property type="entry name" value="p450"/>
    <property type="match status" value="1"/>
</dbReference>
<dbReference type="InterPro" id="IPR050665">
    <property type="entry name" value="Cytochrome_P450_Monooxygen"/>
</dbReference>
<dbReference type="Proteomes" id="UP001396334">
    <property type="component" value="Unassembled WGS sequence"/>
</dbReference>
<keyword evidence="8" id="KW-0560">Oxidoreductase</keyword>
<name>A0ABR2U6J5_9ROSI</name>
<protein>
    <recommendedName>
        <fullName evidence="14">Cytochrome P450</fullName>
    </recommendedName>
</protein>
<dbReference type="SUPFAM" id="SSF48264">
    <property type="entry name" value="Cytochrome P450"/>
    <property type="match status" value="1"/>
</dbReference>
<evidence type="ECO:0000256" key="11">
    <source>
        <dbReference type="ARBA" id="ARBA00023136"/>
    </source>
</evidence>
<evidence type="ECO:0000256" key="8">
    <source>
        <dbReference type="ARBA" id="ARBA00023002"/>
    </source>
</evidence>
<sequence length="259" mass="28434">MTPAVIASVGIVLEKWKGQEGKEIELFGEFRILTSEVISRATFSSNYLEGDEISALKREDIVVNGEIDKFGNDYLGLLVSAYRDSDMKNKLSLEDLVDECKTFYFAGQETVTSLFAWIIFLLAVHGDWKEKARREQLVEVQDPARLEGRRLAGYAKDKQPIQALSEPRISSAPFHVVVKPGNASSKAAGSSNEQRISTEHSQATLIVEEGQDLRMHTGGDIVSASGEKLGRSIVCDESPATQLGPVTKQSLVKQSVSSE</sequence>
<comment type="cofactor">
    <cofactor evidence="1">
        <name>heme</name>
        <dbReference type="ChEBI" id="CHEBI:30413"/>
    </cofactor>
</comment>
<evidence type="ECO:0008006" key="14">
    <source>
        <dbReference type="Google" id="ProtNLM"/>
    </source>
</evidence>
<dbReference type="Gene3D" id="1.10.630.10">
    <property type="entry name" value="Cytochrome P450"/>
    <property type="match status" value="1"/>
</dbReference>
<evidence type="ECO:0000256" key="2">
    <source>
        <dbReference type="ARBA" id="ARBA00004167"/>
    </source>
</evidence>
<evidence type="ECO:0000256" key="7">
    <source>
        <dbReference type="ARBA" id="ARBA00022989"/>
    </source>
</evidence>
<gene>
    <name evidence="12" type="ORF">V6N11_059217</name>
</gene>
<keyword evidence="7" id="KW-1133">Transmembrane helix</keyword>
<accession>A0ABR2U6J5</accession>
<reference evidence="12 13" key="1">
    <citation type="journal article" date="2024" name="G3 (Bethesda)">
        <title>Genome assembly of Hibiscus sabdariffa L. provides insights into metabolisms of medicinal natural products.</title>
        <authorList>
            <person name="Kim T."/>
        </authorList>
    </citation>
    <scope>NUCLEOTIDE SEQUENCE [LARGE SCALE GENOMIC DNA]</scope>
    <source>
        <strain evidence="12">TK-2024</strain>
        <tissue evidence="12">Old leaves</tissue>
    </source>
</reference>
<dbReference type="InterPro" id="IPR036396">
    <property type="entry name" value="Cyt_P450_sf"/>
</dbReference>
<evidence type="ECO:0000313" key="13">
    <source>
        <dbReference type="Proteomes" id="UP001396334"/>
    </source>
</evidence>
<keyword evidence="11" id="KW-0472">Membrane</keyword>
<comment type="subcellular location">
    <subcellularLocation>
        <location evidence="2">Membrane</location>
        <topology evidence="2">Single-pass membrane protein</topology>
    </subcellularLocation>
</comment>
<evidence type="ECO:0000256" key="1">
    <source>
        <dbReference type="ARBA" id="ARBA00001971"/>
    </source>
</evidence>
<evidence type="ECO:0000256" key="10">
    <source>
        <dbReference type="ARBA" id="ARBA00023033"/>
    </source>
</evidence>
<keyword evidence="5" id="KW-0812">Transmembrane</keyword>
<evidence type="ECO:0000256" key="3">
    <source>
        <dbReference type="ARBA" id="ARBA00010617"/>
    </source>
</evidence>
<comment type="similarity">
    <text evidence="3">Belongs to the cytochrome P450 family.</text>
</comment>
<proteinExistence type="inferred from homology"/>
<dbReference type="EMBL" id="JBBPBN010000002">
    <property type="protein sequence ID" value="KAK9045333.1"/>
    <property type="molecule type" value="Genomic_DNA"/>
</dbReference>
<organism evidence="12 13">
    <name type="scientific">Hibiscus sabdariffa</name>
    <name type="common">roselle</name>
    <dbReference type="NCBI Taxonomy" id="183260"/>
    <lineage>
        <taxon>Eukaryota</taxon>
        <taxon>Viridiplantae</taxon>
        <taxon>Streptophyta</taxon>
        <taxon>Embryophyta</taxon>
        <taxon>Tracheophyta</taxon>
        <taxon>Spermatophyta</taxon>
        <taxon>Magnoliopsida</taxon>
        <taxon>eudicotyledons</taxon>
        <taxon>Gunneridae</taxon>
        <taxon>Pentapetalae</taxon>
        <taxon>rosids</taxon>
        <taxon>malvids</taxon>
        <taxon>Malvales</taxon>
        <taxon>Malvaceae</taxon>
        <taxon>Malvoideae</taxon>
        <taxon>Hibiscus</taxon>
    </lineage>
</organism>
<dbReference type="InterPro" id="IPR001128">
    <property type="entry name" value="Cyt_P450"/>
</dbReference>
<dbReference type="PANTHER" id="PTHR24282:SF226">
    <property type="entry name" value="CYTOCHROME P450 CYP749A22-LIKE"/>
    <property type="match status" value="1"/>
</dbReference>
<keyword evidence="4" id="KW-0349">Heme</keyword>
<keyword evidence="10" id="KW-0503">Monooxygenase</keyword>
<evidence type="ECO:0000256" key="6">
    <source>
        <dbReference type="ARBA" id="ARBA00022723"/>
    </source>
</evidence>
<keyword evidence="13" id="KW-1185">Reference proteome</keyword>
<evidence type="ECO:0000256" key="9">
    <source>
        <dbReference type="ARBA" id="ARBA00023004"/>
    </source>
</evidence>
<evidence type="ECO:0000313" key="12">
    <source>
        <dbReference type="EMBL" id="KAK9045333.1"/>
    </source>
</evidence>
<dbReference type="PANTHER" id="PTHR24282">
    <property type="entry name" value="CYTOCHROME P450 FAMILY MEMBER"/>
    <property type="match status" value="1"/>
</dbReference>
<evidence type="ECO:0000256" key="5">
    <source>
        <dbReference type="ARBA" id="ARBA00022692"/>
    </source>
</evidence>
<comment type="caution">
    <text evidence="12">The sequence shown here is derived from an EMBL/GenBank/DDBJ whole genome shotgun (WGS) entry which is preliminary data.</text>
</comment>
<keyword evidence="9" id="KW-0408">Iron</keyword>
<keyword evidence="6" id="KW-0479">Metal-binding</keyword>
<evidence type="ECO:0000256" key="4">
    <source>
        <dbReference type="ARBA" id="ARBA00022617"/>
    </source>
</evidence>